<dbReference type="SFLD" id="SFLDS00003">
    <property type="entry name" value="Haloacid_Dehalogenase"/>
    <property type="match status" value="1"/>
</dbReference>
<reference evidence="2" key="1">
    <citation type="journal article" date="2019" name="Int. J. Syst. Evol. Microbiol.">
        <title>The Global Catalogue of Microorganisms (GCM) 10K type strain sequencing project: providing services to taxonomists for standard genome sequencing and annotation.</title>
        <authorList>
            <consortium name="The Broad Institute Genomics Platform"/>
            <consortium name="The Broad Institute Genome Sequencing Center for Infectious Disease"/>
            <person name="Wu L."/>
            <person name="Ma J."/>
        </authorList>
    </citation>
    <scope>NUCLEOTIDE SEQUENCE [LARGE SCALE GENOMIC DNA]</scope>
    <source>
        <strain evidence="2">NBRC 106396</strain>
    </source>
</reference>
<dbReference type="PANTHER" id="PTHR47478:SF1">
    <property type="entry name" value="PYRIMIDINE 5'-NUCLEOTIDASE YJJG"/>
    <property type="match status" value="1"/>
</dbReference>
<dbReference type="GO" id="GO:0016787">
    <property type="term" value="F:hydrolase activity"/>
    <property type="evidence" value="ECO:0007669"/>
    <property type="project" value="UniProtKB-KW"/>
</dbReference>
<dbReference type="SUPFAM" id="SSF56784">
    <property type="entry name" value="HAD-like"/>
    <property type="match status" value="1"/>
</dbReference>
<dbReference type="PRINTS" id="PR00413">
    <property type="entry name" value="HADHALOGNASE"/>
</dbReference>
<dbReference type="InterPro" id="IPR006439">
    <property type="entry name" value="HAD-SF_hydro_IA"/>
</dbReference>
<dbReference type="PANTHER" id="PTHR47478">
    <property type="match status" value="1"/>
</dbReference>
<dbReference type="InterPro" id="IPR036412">
    <property type="entry name" value="HAD-like_sf"/>
</dbReference>
<dbReference type="Gene3D" id="3.40.50.1000">
    <property type="entry name" value="HAD superfamily/HAD-like"/>
    <property type="match status" value="1"/>
</dbReference>
<keyword evidence="1" id="KW-0378">Hydrolase</keyword>
<dbReference type="InterPro" id="IPR023198">
    <property type="entry name" value="PGP-like_dom2"/>
</dbReference>
<organism evidence="1 2">
    <name type="scientific">Fictibacillus iocasae</name>
    <dbReference type="NCBI Taxonomy" id="2715437"/>
    <lineage>
        <taxon>Bacteria</taxon>
        <taxon>Bacillati</taxon>
        <taxon>Bacillota</taxon>
        <taxon>Bacilli</taxon>
        <taxon>Bacillales</taxon>
        <taxon>Fictibacillaceae</taxon>
        <taxon>Fictibacillus</taxon>
    </lineage>
</organism>
<name>A0ABW2NIT0_9BACL</name>
<evidence type="ECO:0000313" key="1">
    <source>
        <dbReference type="EMBL" id="MFC7370399.1"/>
    </source>
</evidence>
<dbReference type="InterPro" id="IPR052550">
    <property type="entry name" value="Pyrimidine_5'-ntase_YjjG"/>
</dbReference>
<accession>A0ABW2NIT0</accession>
<protein>
    <submittedName>
        <fullName evidence="1">HAD family hydrolase</fullName>
        <ecNumber evidence="1">3.1.3.-</ecNumber>
    </submittedName>
</protein>
<evidence type="ECO:0000313" key="2">
    <source>
        <dbReference type="Proteomes" id="UP001596549"/>
    </source>
</evidence>
<keyword evidence="2" id="KW-1185">Reference proteome</keyword>
<dbReference type="EMBL" id="JBHTCP010000003">
    <property type="protein sequence ID" value="MFC7370399.1"/>
    <property type="molecule type" value="Genomic_DNA"/>
</dbReference>
<dbReference type="Gene3D" id="1.10.150.240">
    <property type="entry name" value="Putative phosphatase, domain 2"/>
    <property type="match status" value="1"/>
</dbReference>
<dbReference type="NCBIfam" id="TIGR01549">
    <property type="entry name" value="HAD-SF-IA-v1"/>
    <property type="match status" value="1"/>
</dbReference>
<sequence length="227" mass="26373">MNNQTAIFFDLDDTLIDYEAAFEQASLFSIKALHPHRDEREFFQFFKYYCDAYWSSYEKGSLLKQEYQALRYNKAVEAMGYHAEEREACSFQEQLIQKIPEVCSPFPWSVHVLTCLKSQGIPWGIISNGYSSLQRAKMGCLPTLPEERHIFISEENGFEKPNPDYFRFVQKKTGWMRPVYVGNSYELDIVPAKEAGWRTLWLSPENGKTPIITPSLLASFLTSQYLV</sequence>
<dbReference type="Pfam" id="PF00702">
    <property type="entry name" value="Hydrolase"/>
    <property type="match status" value="1"/>
</dbReference>
<gene>
    <name evidence="1" type="ORF">ACFQPF_01765</name>
</gene>
<dbReference type="Proteomes" id="UP001596549">
    <property type="component" value="Unassembled WGS sequence"/>
</dbReference>
<dbReference type="SFLD" id="SFLDG01129">
    <property type="entry name" value="C1.5:_HAD__Beta-PGM__Phosphata"/>
    <property type="match status" value="1"/>
</dbReference>
<comment type="caution">
    <text evidence="1">The sequence shown here is derived from an EMBL/GenBank/DDBJ whole genome shotgun (WGS) entry which is preliminary data.</text>
</comment>
<dbReference type="RefSeq" id="WP_379745624.1">
    <property type="nucleotide sequence ID" value="NZ_JBHTCP010000003.1"/>
</dbReference>
<dbReference type="InterPro" id="IPR023214">
    <property type="entry name" value="HAD_sf"/>
</dbReference>
<proteinExistence type="predicted"/>
<dbReference type="EC" id="3.1.3.-" evidence="1"/>